<organism evidence="1 2">
    <name type="scientific">Zea mays</name>
    <name type="common">Maize</name>
    <dbReference type="NCBI Taxonomy" id="4577"/>
    <lineage>
        <taxon>Eukaryota</taxon>
        <taxon>Viridiplantae</taxon>
        <taxon>Streptophyta</taxon>
        <taxon>Embryophyta</taxon>
        <taxon>Tracheophyta</taxon>
        <taxon>Spermatophyta</taxon>
        <taxon>Magnoliopsida</taxon>
        <taxon>Liliopsida</taxon>
        <taxon>Poales</taxon>
        <taxon>Poaceae</taxon>
        <taxon>PACMAD clade</taxon>
        <taxon>Panicoideae</taxon>
        <taxon>Andropogonodae</taxon>
        <taxon>Andropogoneae</taxon>
        <taxon>Tripsacinae</taxon>
        <taxon>Zea</taxon>
    </lineage>
</organism>
<sequence>MRIFVNSENHFMINMEITRPEISTRWGTRRKHS</sequence>
<dbReference type="Proteomes" id="UP000251960">
    <property type="component" value="Chromosome 3"/>
</dbReference>
<evidence type="ECO:0000313" key="1">
    <source>
        <dbReference type="EMBL" id="PWZ33423.1"/>
    </source>
</evidence>
<dbReference type="EMBL" id="NCVQ01000004">
    <property type="protein sequence ID" value="PWZ33423.1"/>
    <property type="molecule type" value="Genomic_DNA"/>
</dbReference>
<dbReference type="AlphaFoldDB" id="A0A3L6FKF1"/>
<name>A0A3L6FKF1_MAIZE</name>
<evidence type="ECO:0000313" key="2">
    <source>
        <dbReference type="Proteomes" id="UP000251960"/>
    </source>
</evidence>
<comment type="caution">
    <text evidence="1">The sequence shown here is derived from an EMBL/GenBank/DDBJ whole genome shotgun (WGS) entry which is preliminary data.</text>
</comment>
<protein>
    <submittedName>
        <fullName evidence="1">Uncharacterized protein</fullName>
    </submittedName>
</protein>
<proteinExistence type="predicted"/>
<gene>
    <name evidence="1" type="ORF">Zm00014a_028975</name>
</gene>
<accession>A0A3L6FKF1</accession>
<reference evidence="1 2" key="1">
    <citation type="journal article" date="2018" name="Nat. Genet.">
        <title>Extensive intraspecific gene order and gene structural variations between Mo17 and other maize genomes.</title>
        <authorList>
            <person name="Sun S."/>
            <person name="Zhou Y."/>
            <person name="Chen J."/>
            <person name="Shi J."/>
            <person name="Zhao H."/>
            <person name="Zhao H."/>
            <person name="Song W."/>
            <person name="Zhang M."/>
            <person name="Cui Y."/>
            <person name="Dong X."/>
            <person name="Liu H."/>
            <person name="Ma X."/>
            <person name="Jiao Y."/>
            <person name="Wang B."/>
            <person name="Wei X."/>
            <person name="Stein J.C."/>
            <person name="Glaubitz J.C."/>
            <person name="Lu F."/>
            <person name="Yu G."/>
            <person name="Liang C."/>
            <person name="Fengler K."/>
            <person name="Li B."/>
            <person name="Rafalski A."/>
            <person name="Schnable P.S."/>
            <person name="Ware D.H."/>
            <person name="Buckler E.S."/>
            <person name="Lai J."/>
        </authorList>
    </citation>
    <scope>NUCLEOTIDE SEQUENCE [LARGE SCALE GENOMIC DNA]</scope>
    <source>
        <strain evidence="2">cv. Missouri 17</strain>
        <tissue evidence="1">Seedling</tissue>
    </source>
</reference>